<gene>
    <name evidence="1" type="ORF">DSO57_1007678</name>
</gene>
<dbReference type="EMBL" id="QTSX02003573">
    <property type="protein sequence ID" value="KAJ9070486.1"/>
    <property type="molecule type" value="Genomic_DNA"/>
</dbReference>
<sequence>MMLNSFGLSFLLVSGERFVPQNIDGVSYHHLVDKITKSPFDVREYVGLELENRLQVLLISDSKTKKSGAALTVSTGSQDNPKEIPGMANLCLHMIGRGSEKYPEPYAYNQFMGINGGSTSSEITYDHSTISFEVGNWALDGGLYILS</sequence>
<keyword evidence="2" id="KW-1185">Reference proteome</keyword>
<reference evidence="1" key="1">
    <citation type="submission" date="2022-04" db="EMBL/GenBank/DDBJ databases">
        <title>Genome of the entomopathogenic fungus Entomophthora muscae.</title>
        <authorList>
            <person name="Elya C."/>
            <person name="Lovett B.R."/>
            <person name="Lee E."/>
            <person name="Macias A.M."/>
            <person name="Hajek A.E."/>
            <person name="De Bivort B.L."/>
            <person name="Kasson M.T."/>
            <person name="De Fine Licht H.H."/>
            <person name="Stajich J.E."/>
        </authorList>
    </citation>
    <scope>NUCLEOTIDE SEQUENCE</scope>
    <source>
        <strain evidence="1">Berkeley</strain>
    </source>
</reference>
<dbReference type="Proteomes" id="UP001165960">
    <property type="component" value="Unassembled WGS sequence"/>
</dbReference>
<evidence type="ECO:0000313" key="2">
    <source>
        <dbReference type="Proteomes" id="UP001165960"/>
    </source>
</evidence>
<comment type="caution">
    <text evidence="1">The sequence shown here is derived from an EMBL/GenBank/DDBJ whole genome shotgun (WGS) entry which is preliminary data.</text>
</comment>
<evidence type="ECO:0000313" key="1">
    <source>
        <dbReference type="EMBL" id="KAJ9070486.1"/>
    </source>
</evidence>
<protein>
    <submittedName>
        <fullName evidence="1">Uncharacterized protein</fullName>
    </submittedName>
</protein>
<name>A0ACC2T7D5_9FUNG</name>
<proteinExistence type="predicted"/>
<accession>A0ACC2T7D5</accession>
<organism evidence="1 2">
    <name type="scientific">Entomophthora muscae</name>
    <dbReference type="NCBI Taxonomy" id="34485"/>
    <lineage>
        <taxon>Eukaryota</taxon>
        <taxon>Fungi</taxon>
        <taxon>Fungi incertae sedis</taxon>
        <taxon>Zoopagomycota</taxon>
        <taxon>Entomophthoromycotina</taxon>
        <taxon>Entomophthoromycetes</taxon>
        <taxon>Entomophthorales</taxon>
        <taxon>Entomophthoraceae</taxon>
        <taxon>Entomophthora</taxon>
    </lineage>
</organism>